<feature type="domain" description="THAP-type" evidence="13">
    <location>
        <begin position="1"/>
        <end position="80"/>
    </location>
</feature>
<dbReference type="AlphaFoldDB" id="A0A6G0Y9W0"/>
<proteinExistence type="inferred from homology"/>
<keyword evidence="3" id="KW-0479">Metal-binding</keyword>
<evidence type="ECO:0000259" key="13">
    <source>
        <dbReference type="PROSITE" id="PS50950"/>
    </source>
</evidence>
<keyword evidence="4 12" id="KW-0863">Zinc-finger</keyword>
<evidence type="ECO:0000256" key="4">
    <source>
        <dbReference type="ARBA" id="ARBA00022771"/>
    </source>
</evidence>
<evidence type="ECO:0000256" key="10">
    <source>
        <dbReference type="ARBA" id="ARBA00023242"/>
    </source>
</evidence>
<comment type="caution">
    <text evidence="14">The sequence shown here is derived from an EMBL/GenBank/DDBJ whole genome shotgun (WGS) entry which is preliminary data.</text>
</comment>
<dbReference type="InterPro" id="IPR038441">
    <property type="entry name" value="THAP_Znf_sf"/>
</dbReference>
<evidence type="ECO:0000256" key="12">
    <source>
        <dbReference type="PROSITE-ProRule" id="PRU00309"/>
    </source>
</evidence>
<dbReference type="GO" id="GO:0043565">
    <property type="term" value="F:sequence-specific DNA binding"/>
    <property type="evidence" value="ECO:0007669"/>
    <property type="project" value="InterPro"/>
</dbReference>
<organism evidence="14 15">
    <name type="scientific">Aphis craccivora</name>
    <name type="common">Cowpea aphid</name>
    <dbReference type="NCBI Taxonomy" id="307492"/>
    <lineage>
        <taxon>Eukaryota</taxon>
        <taxon>Metazoa</taxon>
        <taxon>Ecdysozoa</taxon>
        <taxon>Arthropoda</taxon>
        <taxon>Hexapoda</taxon>
        <taxon>Insecta</taxon>
        <taxon>Pterygota</taxon>
        <taxon>Neoptera</taxon>
        <taxon>Paraneoptera</taxon>
        <taxon>Hemiptera</taxon>
        <taxon>Sternorrhyncha</taxon>
        <taxon>Aphidomorpha</taxon>
        <taxon>Aphidoidea</taxon>
        <taxon>Aphididae</taxon>
        <taxon>Aphidini</taxon>
        <taxon>Aphis</taxon>
        <taxon>Aphis</taxon>
    </lineage>
</organism>
<dbReference type="PANTHER" id="PTHR46600">
    <property type="entry name" value="THAP DOMAIN-CONTAINING"/>
    <property type="match status" value="1"/>
</dbReference>
<dbReference type="OrthoDB" id="5988927at2759"/>
<keyword evidence="8 12" id="KW-0238">DNA-binding</keyword>
<dbReference type="PANTHER" id="PTHR46600:SF1">
    <property type="entry name" value="THAP DOMAIN-CONTAINING PROTEIN 1"/>
    <property type="match status" value="1"/>
</dbReference>
<accession>A0A6G0Y9W0</accession>
<keyword evidence="10" id="KW-0539">Nucleus</keyword>
<reference evidence="14 15" key="1">
    <citation type="submission" date="2019-08" db="EMBL/GenBank/DDBJ databases">
        <title>Whole genome of Aphis craccivora.</title>
        <authorList>
            <person name="Voronova N.V."/>
            <person name="Shulinski R.S."/>
            <person name="Bandarenka Y.V."/>
            <person name="Zhorov D.G."/>
            <person name="Warner D."/>
        </authorList>
    </citation>
    <scope>NUCLEOTIDE SEQUENCE [LARGE SCALE GENOMIC DNA]</scope>
    <source>
        <strain evidence="14">180601</strain>
        <tissue evidence="14">Whole Body</tissue>
    </source>
</reference>
<evidence type="ECO:0000256" key="5">
    <source>
        <dbReference type="ARBA" id="ARBA00022833"/>
    </source>
</evidence>
<keyword evidence="15" id="KW-1185">Reference proteome</keyword>
<keyword evidence="11" id="KW-0131">Cell cycle</keyword>
<dbReference type="Pfam" id="PF05485">
    <property type="entry name" value="THAP"/>
    <property type="match status" value="1"/>
</dbReference>
<comment type="similarity">
    <text evidence="2">Belongs to the THAP1 family.</text>
</comment>
<dbReference type="InterPro" id="IPR026516">
    <property type="entry name" value="THAP1/10"/>
</dbReference>
<comment type="subcellular location">
    <subcellularLocation>
        <location evidence="1">Nucleus</location>
        <location evidence="1">Nucleoplasm</location>
    </subcellularLocation>
</comment>
<dbReference type="Gene3D" id="6.20.210.20">
    <property type="entry name" value="THAP domain"/>
    <property type="match status" value="1"/>
</dbReference>
<evidence type="ECO:0000256" key="2">
    <source>
        <dbReference type="ARBA" id="ARBA00006177"/>
    </source>
</evidence>
<evidence type="ECO:0000256" key="6">
    <source>
        <dbReference type="ARBA" id="ARBA00023015"/>
    </source>
</evidence>
<feature type="non-terminal residue" evidence="14">
    <location>
        <position position="94"/>
    </location>
</feature>
<keyword evidence="9" id="KW-0804">Transcription</keyword>
<dbReference type="SUPFAM" id="SSF57716">
    <property type="entry name" value="Glucocorticoid receptor-like (DNA-binding domain)"/>
    <property type="match status" value="1"/>
</dbReference>
<dbReference type="PROSITE" id="PS50950">
    <property type="entry name" value="ZF_THAP"/>
    <property type="match status" value="1"/>
</dbReference>
<dbReference type="SMART" id="SM00980">
    <property type="entry name" value="THAP"/>
    <property type="match status" value="1"/>
</dbReference>
<sequence length="94" mass="10888">MPYKCCVYGCNNRDGIAKNIKLFRCPDDENRKKKWLDLVQRKNFPVTKSSRLWSAYFELSEFIEAPGKLILKNTANPSNFNFPTTPTKKVVGKK</sequence>
<dbReference type="EMBL" id="VUJU01005305">
    <property type="protein sequence ID" value="KAF0751653.1"/>
    <property type="molecule type" value="Genomic_DNA"/>
</dbReference>
<evidence type="ECO:0000256" key="9">
    <source>
        <dbReference type="ARBA" id="ARBA00023163"/>
    </source>
</evidence>
<dbReference type="GO" id="GO:0005654">
    <property type="term" value="C:nucleoplasm"/>
    <property type="evidence" value="ECO:0007669"/>
    <property type="project" value="UniProtKB-SubCell"/>
</dbReference>
<evidence type="ECO:0000256" key="7">
    <source>
        <dbReference type="ARBA" id="ARBA00023054"/>
    </source>
</evidence>
<keyword evidence="7" id="KW-0175">Coiled coil</keyword>
<dbReference type="InterPro" id="IPR006612">
    <property type="entry name" value="THAP_Znf"/>
</dbReference>
<evidence type="ECO:0000256" key="8">
    <source>
        <dbReference type="ARBA" id="ARBA00023125"/>
    </source>
</evidence>
<evidence type="ECO:0000256" key="3">
    <source>
        <dbReference type="ARBA" id="ARBA00022723"/>
    </source>
</evidence>
<keyword evidence="6" id="KW-0805">Transcription regulation</keyword>
<protein>
    <submittedName>
        <fullName evidence="14">THAP domain-containing protein 2-like</fullName>
    </submittedName>
</protein>
<dbReference type="Proteomes" id="UP000478052">
    <property type="component" value="Unassembled WGS sequence"/>
</dbReference>
<dbReference type="GO" id="GO:0008270">
    <property type="term" value="F:zinc ion binding"/>
    <property type="evidence" value="ECO:0007669"/>
    <property type="project" value="UniProtKB-KW"/>
</dbReference>
<gene>
    <name evidence="14" type="ORF">FWK35_00024460</name>
</gene>
<evidence type="ECO:0000313" key="15">
    <source>
        <dbReference type="Proteomes" id="UP000478052"/>
    </source>
</evidence>
<name>A0A6G0Y9W0_APHCR</name>
<evidence type="ECO:0000313" key="14">
    <source>
        <dbReference type="EMBL" id="KAF0751653.1"/>
    </source>
</evidence>
<evidence type="ECO:0000256" key="11">
    <source>
        <dbReference type="ARBA" id="ARBA00023306"/>
    </source>
</evidence>
<evidence type="ECO:0000256" key="1">
    <source>
        <dbReference type="ARBA" id="ARBA00004642"/>
    </source>
</evidence>
<keyword evidence="5" id="KW-0862">Zinc</keyword>